<dbReference type="AlphaFoldDB" id="A0AAW9K4U7"/>
<evidence type="ECO:0008006" key="3">
    <source>
        <dbReference type="Google" id="ProtNLM"/>
    </source>
</evidence>
<dbReference type="RefSeq" id="WP_322808880.1">
    <property type="nucleotide sequence ID" value="NZ_JAVBVO010000003.1"/>
</dbReference>
<organism evidence="1 2">
    <name type="scientific">Carnobacterium maltaromaticum</name>
    <name type="common">Carnobacterium piscicola</name>
    <dbReference type="NCBI Taxonomy" id="2751"/>
    <lineage>
        <taxon>Bacteria</taxon>
        <taxon>Bacillati</taxon>
        <taxon>Bacillota</taxon>
        <taxon>Bacilli</taxon>
        <taxon>Lactobacillales</taxon>
        <taxon>Carnobacteriaceae</taxon>
        <taxon>Carnobacterium</taxon>
    </lineage>
</organism>
<name>A0AAW9K4U7_CARML</name>
<dbReference type="EMBL" id="JAVBVO010000003">
    <property type="protein sequence ID" value="MDZ5758712.1"/>
    <property type="molecule type" value="Genomic_DNA"/>
</dbReference>
<reference evidence="1" key="1">
    <citation type="submission" date="2023-08" db="EMBL/GenBank/DDBJ databases">
        <title>Genomic characterization of piscicolin 126 produced by Carnobacterium maltaromaticum CM22 strain isolated from salmon (Salmo salar).</title>
        <authorList>
            <person name="Gonzalez-Gragera E."/>
            <person name="Garcia-Lopez J.D."/>
            <person name="Teso-Perez C."/>
            <person name="Gimenez-Hernandez I."/>
            <person name="Peralta-Sanchez J.M."/>
            <person name="Valdivia E."/>
            <person name="Montalban-Lopez M."/>
            <person name="Martin-Platero A.M."/>
            <person name="Banos A."/>
            <person name="Martinez-Bueno M."/>
        </authorList>
    </citation>
    <scope>NUCLEOTIDE SEQUENCE</scope>
    <source>
        <strain evidence="1">CM22</strain>
    </source>
</reference>
<accession>A0AAW9K4U7</accession>
<dbReference type="Proteomes" id="UP001290462">
    <property type="component" value="Unassembled WGS sequence"/>
</dbReference>
<evidence type="ECO:0000313" key="1">
    <source>
        <dbReference type="EMBL" id="MDZ5758712.1"/>
    </source>
</evidence>
<evidence type="ECO:0000313" key="2">
    <source>
        <dbReference type="Proteomes" id="UP001290462"/>
    </source>
</evidence>
<sequence length="131" mass="14698">MRTLVRTTLAGNEYWDNEEKRIIFVPVGEAPDFEVTENPKSMLQKDLKANVTVNVDLSTTKDLTAINGKVVDLDDDIISDVVLEDLNLKQLKEFAATNKLTIPATIKTKADIVKFLDSELYEDDTDEVLPV</sequence>
<comment type="caution">
    <text evidence="1">The sequence shown here is derived from an EMBL/GenBank/DDBJ whole genome shotgun (WGS) entry which is preliminary data.</text>
</comment>
<gene>
    <name evidence="1" type="ORF">RAK27_08610</name>
</gene>
<protein>
    <recommendedName>
        <fullName evidence="3">Phage protein</fullName>
    </recommendedName>
</protein>
<proteinExistence type="predicted"/>